<evidence type="ECO:0000313" key="2">
    <source>
        <dbReference type="Proteomes" id="UP000269945"/>
    </source>
</evidence>
<name>A0A9X9M8E9_GULGU</name>
<feature type="non-terminal residue" evidence="1">
    <location>
        <position position="1"/>
    </location>
</feature>
<comment type="caution">
    <text evidence="1">The sequence shown here is derived from an EMBL/GenBank/DDBJ whole genome shotgun (WGS) entry which is preliminary data.</text>
</comment>
<gene>
    <name evidence="1" type="ORF">BN2614_LOCUS7</name>
</gene>
<reference evidence="1 2" key="1">
    <citation type="submission" date="2018-10" db="EMBL/GenBank/DDBJ databases">
        <authorList>
            <person name="Ekblom R."/>
            <person name="Jareborg N."/>
        </authorList>
    </citation>
    <scope>NUCLEOTIDE SEQUENCE [LARGE SCALE GENOMIC DNA]</scope>
    <source>
        <tissue evidence="1">Muscle</tissue>
    </source>
</reference>
<dbReference type="EMBL" id="CYRY02044225">
    <property type="protein sequence ID" value="VCX39060.1"/>
    <property type="molecule type" value="Genomic_DNA"/>
</dbReference>
<proteinExistence type="predicted"/>
<organism evidence="1 2">
    <name type="scientific">Gulo gulo</name>
    <name type="common">Wolverine</name>
    <name type="synonym">Gluton</name>
    <dbReference type="NCBI Taxonomy" id="48420"/>
    <lineage>
        <taxon>Eukaryota</taxon>
        <taxon>Metazoa</taxon>
        <taxon>Chordata</taxon>
        <taxon>Craniata</taxon>
        <taxon>Vertebrata</taxon>
        <taxon>Euteleostomi</taxon>
        <taxon>Mammalia</taxon>
        <taxon>Eutheria</taxon>
        <taxon>Laurasiatheria</taxon>
        <taxon>Carnivora</taxon>
        <taxon>Caniformia</taxon>
        <taxon>Musteloidea</taxon>
        <taxon>Mustelidae</taxon>
        <taxon>Guloninae</taxon>
        <taxon>Gulo</taxon>
    </lineage>
</organism>
<accession>A0A9X9M8E9</accession>
<dbReference type="AlphaFoldDB" id="A0A9X9M8E9"/>
<keyword evidence="2" id="KW-1185">Reference proteome</keyword>
<evidence type="ECO:0000313" key="1">
    <source>
        <dbReference type="EMBL" id="VCX39060.1"/>
    </source>
</evidence>
<dbReference type="Proteomes" id="UP000269945">
    <property type="component" value="Unassembled WGS sequence"/>
</dbReference>
<protein>
    <submittedName>
        <fullName evidence="1">Uncharacterized protein</fullName>
    </submittedName>
</protein>
<sequence length="106" mass="11901">MLPICCLAGPLLSREELPECWVVPRHTPPRKPHGTSLCRARDAFQTARFPCIFLLESHRTPERQLGDQAAEPADLLTDQGVERVPLLQDVPIQLLQLSQEDALLLL</sequence>